<name>A0ABQ7WQ12_SOLTU</name>
<dbReference type="PANTHER" id="PTHR34222">
    <property type="entry name" value="GAG_PRE-INTEGRS DOMAIN-CONTAINING PROTEIN"/>
    <property type="match status" value="1"/>
</dbReference>
<evidence type="ECO:0008006" key="3">
    <source>
        <dbReference type="Google" id="ProtNLM"/>
    </source>
</evidence>
<proteinExistence type="predicted"/>
<reference evidence="1 2" key="1">
    <citation type="journal article" date="2021" name="bioRxiv">
        <title>Chromosome-scale and haplotype-resolved genome assembly of a tetraploid potato cultivar.</title>
        <authorList>
            <person name="Sun H."/>
            <person name="Jiao W.-B."/>
            <person name="Krause K."/>
            <person name="Campoy J.A."/>
            <person name="Goel M."/>
            <person name="Folz-Donahue K."/>
            <person name="Kukat C."/>
            <person name="Huettel B."/>
            <person name="Schneeberger K."/>
        </authorList>
    </citation>
    <scope>NUCLEOTIDE SEQUENCE [LARGE SCALE GENOMIC DNA]</scope>
    <source>
        <strain evidence="1">SolTubOtavaFocal</strain>
        <tissue evidence="1">Leaves</tissue>
    </source>
</reference>
<dbReference type="PANTHER" id="PTHR34222:SF87">
    <property type="entry name" value="CCHC-TYPE DOMAIN-CONTAINING PROTEIN"/>
    <property type="match status" value="1"/>
</dbReference>
<evidence type="ECO:0000313" key="1">
    <source>
        <dbReference type="EMBL" id="KAH0782099.1"/>
    </source>
</evidence>
<sequence length="114" mass="12782">MSPPCCDCVKSKDYVVHLQYQRLLQFLMGLNDGYANARSQILMKSNIPNVNQSYTMVLQDETQKIAARNGGIDPTTLFAARNGGSKPKKFGEECEFCHAKGHTKSQYFILIKCS</sequence>
<gene>
    <name evidence="1" type="ORF">KY290_001697</name>
</gene>
<protein>
    <recommendedName>
        <fullName evidence="3">Retrotransposon gag protein</fullName>
    </recommendedName>
</protein>
<dbReference type="EMBL" id="JAIVGD010000001">
    <property type="protein sequence ID" value="KAH0782099.1"/>
    <property type="molecule type" value="Genomic_DNA"/>
</dbReference>
<evidence type="ECO:0000313" key="2">
    <source>
        <dbReference type="Proteomes" id="UP000826656"/>
    </source>
</evidence>
<dbReference type="Proteomes" id="UP000826656">
    <property type="component" value="Unassembled WGS sequence"/>
</dbReference>
<organism evidence="1 2">
    <name type="scientific">Solanum tuberosum</name>
    <name type="common">Potato</name>
    <dbReference type="NCBI Taxonomy" id="4113"/>
    <lineage>
        <taxon>Eukaryota</taxon>
        <taxon>Viridiplantae</taxon>
        <taxon>Streptophyta</taxon>
        <taxon>Embryophyta</taxon>
        <taxon>Tracheophyta</taxon>
        <taxon>Spermatophyta</taxon>
        <taxon>Magnoliopsida</taxon>
        <taxon>eudicotyledons</taxon>
        <taxon>Gunneridae</taxon>
        <taxon>Pentapetalae</taxon>
        <taxon>asterids</taxon>
        <taxon>lamiids</taxon>
        <taxon>Solanales</taxon>
        <taxon>Solanaceae</taxon>
        <taxon>Solanoideae</taxon>
        <taxon>Solaneae</taxon>
        <taxon>Solanum</taxon>
    </lineage>
</organism>
<keyword evidence="2" id="KW-1185">Reference proteome</keyword>
<accession>A0ABQ7WQ12</accession>
<comment type="caution">
    <text evidence="1">The sequence shown here is derived from an EMBL/GenBank/DDBJ whole genome shotgun (WGS) entry which is preliminary data.</text>
</comment>